<dbReference type="InterPro" id="IPR029068">
    <property type="entry name" value="Glyas_Bleomycin-R_OHBP_Dase"/>
</dbReference>
<dbReference type="Gene3D" id="3.10.180.10">
    <property type="entry name" value="2,3-Dihydroxybiphenyl 1,2-Dioxygenase, domain 1"/>
    <property type="match status" value="1"/>
</dbReference>
<organism evidence="2 3">
    <name type="scientific">Agrocybe pediades</name>
    <dbReference type="NCBI Taxonomy" id="84607"/>
    <lineage>
        <taxon>Eukaryota</taxon>
        <taxon>Fungi</taxon>
        <taxon>Dikarya</taxon>
        <taxon>Basidiomycota</taxon>
        <taxon>Agaricomycotina</taxon>
        <taxon>Agaricomycetes</taxon>
        <taxon>Agaricomycetidae</taxon>
        <taxon>Agaricales</taxon>
        <taxon>Agaricineae</taxon>
        <taxon>Strophariaceae</taxon>
        <taxon>Agrocybe</taxon>
    </lineage>
</organism>
<dbReference type="Pfam" id="PF00903">
    <property type="entry name" value="Glyoxalase"/>
    <property type="match status" value="1"/>
</dbReference>
<dbReference type="InterPro" id="IPR004360">
    <property type="entry name" value="Glyas_Fos-R_dOase_dom"/>
</dbReference>
<dbReference type="EMBL" id="JAACJL010000002">
    <property type="protein sequence ID" value="KAF4622532.1"/>
    <property type="molecule type" value="Genomic_DNA"/>
</dbReference>
<dbReference type="Proteomes" id="UP000521872">
    <property type="component" value="Unassembled WGS sequence"/>
</dbReference>
<evidence type="ECO:0000259" key="1">
    <source>
        <dbReference type="PROSITE" id="PS51819"/>
    </source>
</evidence>
<evidence type="ECO:0000313" key="2">
    <source>
        <dbReference type="EMBL" id="KAF4622532.1"/>
    </source>
</evidence>
<keyword evidence="3" id="KW-1185">Reference proteome</keyword>
<proteinExistence type="predicted"/>
<dbReference type="AlphaFoldDB" id="A0A8H4R3E6"/>
<comment type="caution">
    <text evidence="2">The sequence shown here is derived from an EMBL/GenBank/DDBJ whole genome shotgun (WGS) entry which is preliminary data.</text>
</comment>
<dbReference type="PROSITE" id="PS51819">
    <property type="entry name" value="VOC"/>
    <property type="match status" value="1"/>
</dbReference>
<accession>A0A8H4R3E6</accession>
<dbReference type="PANTHER" id="PTHR35006">
    <property type="entry name" value="GLYOXALASE FAMILY PROTEIN (AFU_ORTHOLOGUE AFUA_5G14830)"/>
    <property type="match status" value="1"/>
</dbReference>
<dbReference type="OrthoDB" id="10249419at2759"/>
<name>A0A8H4R3E6_9AGAR</name>
<evidence type="ECO:0000313" key="3">
    <source>
        <dbReference type="Proteomes" id="UP000521872"/>
    </source>
</evidence>
<protein>
    <recommendedName>
        <fullName evidence="1">VOC domain-containing protein</fullName>
    </recommendedName>
</protein>
<reference evidence="2 3" key="1">
    <citation type="submission" date="2019-12" db="EMBL/GenBank/DDBJ databases">
        <authorList>
            <person name="Floudas D."/>
            <person name="Bentzer J."/>
            <person name="Ahren D."/>
            <person name="Johansson T."/>
            <person name="Persson P."/>
            <person name="Tunlid A."/>
        </authorList>
    </citation>
    <scope>NUCLEOTIDE SEQUENCE [LARGE SCALE GENOMIC DNA]</scope>
    <source>
        <strain evidence="2 3">CBS 102.39</strain>
    </source>
</reference>
<sequence length="143" mass="15468">MLFHHLGIQVQDLEKSKAFYTAALKPLGYTLNMSFADGQVIGYGVGHTASFCISGPESPASKALAEKNEQFATGPLHLAFNATSRQQVNEFYEAAIAAGGKDNGAPGIRRHYSWYSGNYYAAFVLDTEGRNIEVVCIGTEPTD</sequence>
<dbReference type="InterPro" id="IPR037523">
    <property type="entry name" value="VOC_core"/>
</dbReference>
<gene>
    <name evidence="2" type="ORF">D9613_009187</name>
</gene>
<dbReference type="PANTHER" id="PTHR35006:SF2">
    <property type="entry name" value="GLYOXALASE FAMILY PROTEIN (AFU_ORTHOLOGUE AFUA_5G14830)"/>
    <property type="match status" value="1"/>
</dbReference>
<dbReference type="CDD" id="cd07262">
    <property type="entry name" value="VOC_like"/>
    <property type="match status" value="1"/>
</dbReference>
<dbReference type="SUPFAM" id="SSF54593">
    <property type="entry name" value="Glyoxalase/Bleomycin resistance protein/Dihydroxybiphenyl dioxygenase"/>
    <property type="match status" value="1"/>
</dbReference>
<feature type="domain" description="VOC" evidence="1">
    <location>
        <begin position="2"/>
        <end position="137"/>
    </location>
</feature>